<gene>
    <name evidence="2" type="ORF">ILEXP_LOCUS9599</name>
</gene>
<organism evidence="2 3">
    <name type="scientific">Ilex paraguariensis</name>
    <name type="common">yerba mate</name>
    <dbReference type="NCBI Taxonomy" id="185542"/>
    <lineage>
        <taxon>Eukaryota</taxon>
        <taxon>Viridiplantae</taxon>
        <taxon>Streptophyta</taxon>
        <taxon>Embryophyta</taxon>
        <taxon>Tracheophyta</taxon>
        <taxon>Spermatophyta</taxon>
        <taxon>Magnoliopsida</taxon>
        <taxon>eudicotyledons</taxon>
        <taxon>Gunneridae</taxon>
        <taxon>Pentapetalae</taxon>
        <taxon>asterids</taxon>
        <taxon>campanulids</taxon>
        <taxon>Aquifoliales</taxon>
        <taxon>Aquifoliaceae</taxon>
        <taxon>Ilex</taxon>
    </lineage>
</organism>
<keyword evidence="3" id="KW-1185">Reference proteome</keyword>
<accession>A0ABC8RB37</accession>
<proteinExistence type="predicted"/>
<evidence type="ECO:0008006" key="4">
    <source>
        <dbReference type="Google" id="ProtNLM"/>
    </source>
</evidence>
<dbReference type="Proteomes" id="UP001642360">
    <property type="component" value="Unassembled WGS sequence"/>
</dbReference>
<sequence length="52" mass="5611">MRRFPNLDFDDFEPSFDEDEVSGAEGEVGALATPVSELTPKGTKVPPPTSTE</sequence>
<feature type="region of interest" description="Disordered" evidence="1">
    <location>
        <begin position="1"/>
        <end position="24"/>
    </location>
</feature>
<reference evidence="2 3" key="1">
    <citation type="submission" date="2024-02" db="EMBL/GenBank/DDBJ databases">
        <authorList>
            <person name="Vignale AGUSTIN F."/>
            <person name="Sosa J E."/>
            <person name="Modenutti C."/>
        </authorList>
    </citation>
    <scope>NUCLEOTIDE SEQUENCE [LARGE SCALE GENOMIC DNA]</scope>
</reference>
<evidence type="ECO:0000313" key="3">
    <source>
        <dbReference type="Proteomes" id="UP001642360"/>
    </source>
</evidence>
<name>A0ABC8RB37_9AQUA</name>
<evidence type="ECO:0000313" key="2">
    <source>
        <dbReference type="EMBL" id="CAK9141968.1"/>
    </source>
</evidence>
<comment type="caution">
    <text evidence="2">The sequence shown here is derived from an EMBL/GenBank/DDBJ whole genome shotgun (WGS) entry which is preliminary data.</text>
</comment>
<feature type="compositionally biased region" description="Acidic residues" evidence="1">
    <location>
        <begin position="8"/>
        <end position="22"/>
    </location>
</feature>
<dbReference type="AlphaFoldDB" id="A0ABC8RB37"/>
<dbReference type="EMBL" id="CAUOFW020001183">
    <property type="protein sequence ID" value="CAK9141968.1"/>
    <property type="molecule type" value="Genomic_DNA"/>
</dbReference>
<protein>
    <recommendedName>
        <fullName evidence="4">TIMELESS-interacting protein</fullName>
    </recommendedName>
</protein>
<evidence type="ECO:0000256" key="1">
    <source>
        <dbReference type="SAM" id="MobiDB-lite"/>
    </source>
</evidence>
<feature type="non-terminal residue" evidence="2">
    <location>
        <position position="52"/>
    </location>
</feature>